<sequence length="165" mass="17372">MSHSACENRLEKEAAVESQKRWGTRKQLVVFFGNARIGTRGGWGAKAVLQACRKVVERANSGKWQHRGAAPAKGREYPALGCKGLQRSAEHAARWGEHVVPTGAVLVARAGSSAKLGQGVTRPGLQGAARPAAQGPAAAACCGTVLCPHLSCHQLTNSACRSRQI</sequence>
<dbReference type="EMBL" id="BLLF01001017">
    <property type="protein sequence ID" value="GFH16573.1"/>
    <property type="molecule type" value="Genomic_DNA"/>
</dbReference>
<proteinExistence type="predicted"/>
<reference evidence="1 2" key="1">
    <citation type="submission" date="2020-02" db="EMBL/GenBank/DDBJ databases">
        <title>Draft genome sequence of Haematococcus lacustris strain NIES-144.</title>
        <authorList>
            <person name="Morimoto D."/>
            <person name="Nakagawa S."/>
            <person name="Yoshida T."/>
            <person name="Sawayama S."/>
        </authorList>
    </citation>
    <scope>NUCLEOTIDE SEQUENCE [LARGE SCALE GENOMIC DNA]</scope>
    <source>
        <strain evidence="1 2">NIES-144</strain>
    </source>
</reference>
<dbReference type="Proteomes" id="UP000485058">
    <property type="component" value="Unassembled WGS sequence"/>
</dbReference>
<evidence type="ECO:0000313" key="1">
    <source>
        <dbReference type="EMBL" id="GFH16573.1"/>
    </source>
</evidence>
<protein>
    <submittedName>
        <fullName evidence="1">Uncharacterized protein</fullName>
    </submittedName>
</protein>
<comment type="caution">
    <text evidence="1">The sequence shown here is derived from an EMBL/GenBank/DDBJ whole genome shotgun (WGS) entry which is preliminary data.</text>
</comment>
<name>A0A699Z205_HAELA</name>
<gene>
    <name evidence="1" type="ORF">HaLaN_13016</name>
</gene>
<dbReference type="AlphaFoldDB" id="A0A699Z205"/>
<accession>A0A699Z205</accession>
<organism evidence="1 2">
    <name type="scientific">Haematococcus lacustris</name>
    <name type="common">Green alga</name>
    <name type="synonym">Haematococcus pluvialis</name>
    <dbReference type="NCBI Taxonomy" id="44745"/>
    <lineage>
        <taxon>Eukaryota</taxon>
        <taxon>Viridiplantae</taxon>
        <taxon>Chlorophyta</taxon>
        <taxon>core chlorophytes</taxon>
        <taxon>Chlorophyceae</taxon>
        <taxon>CS clade</taxon>
        <taxon>Chlamydomonadales</taxon>
        <taxon>Haematococcaceae</taxon>
        <taxon>Haematococcus</taxon>
    </lineage>
</organism>
<evidence type="ECO:0000313" key="2">
    <source>
        <dbReference type="Proteomes" id="UP000485058"/>
    </source>
</evidence>
<keyword evidence="2" id="KW-1185">Reference proteome</keyword>